<dbReference type="Gene3D" id="2.170.270.10">
    <property type="entry name" value="SET domain"/>
    <property type="match status" value="1"/>
</dbReference>
<accession>A0ABQ8UI82</accession>
<dbReference type="Proteomes" id="UP001141327">
    <property type="component" value="Unassembled WGS sequence"/>
</dbReference>
<keyword evidence="1" id="KW-0479">Metal-binding</keyword>
<dbReference type="InterPro" id="IPR050869">
    <property type="entry name" value="H3K4_H4K5_MeTrfase"/>
</dbReference>
<feature type="region of interest" description="Disordered" evidence="5">
    <location>
        <begin position="217"/>
        <end position="305"/>
    </location>
</feature>
<dbReference type="Gene3D" id="1.25.40.10">
    <property type="entry name" value="Tetratricopeptide repeat domain"/>
    <property type="match status" value="2"/>
</dbReference>
<feature type="domain" description="MYND-type" evidence="6">
    <location>
        <begin position="53"/>
        <end position="92"/>
    </location>
</feature>
<dbReference type="Pfam" id="PF01753">
    <property type="entry name" value="zf-MYND"/>
    <property type="match status" value="1"/>
</dbReference>
<dbReference type="Gene3D" id="6.10.140.2220">
    <property type="match status" value="1"/>
</dbReference>
<feature type="compositionally biased region" description="Polar residues" evidence="5">
    <location>
        <begin position="235"/>
        <end position="278"/>
    </location>
</feature>
<feature type="compositionally biased region" description="Low complexity" evidence="5">
    <location>
        <begin position="504"/>
        <end position="524"/>
    </location>
</feature>
<name>A0ABQ8UI82_9EUKA</name>
<evidence type="ECO:0000256" key="3">
    <source>
        <dbReference type="ARBA" id="ARBA00022833"/>
    </source>
</evidence>
<evidence type="ECO:0000256" key="4">
    <source>
        <dbReference type="PROSITE-ProRule" id="PRU00134"/>
    </source>
</evidence>
<dbReference type="SUPFAM" id="SSF82199">
    <property type="entry name" value="SET domain"/>
    <property type="match status" value="1"/>
</dbReference>
<dbReference type="EMBL" id="JAPMOS010000068">
    <property type="protein sequence ID" value="KAJ4456525.1"/>
    <property type="molecule type" value="Genomic_DNA"/>
</dbReference>
<comment type="caution">
    <text evidence="7">The sequence shown here is derived from an EMBL/GenBank/DDBJ whole genome shotgun (WGS) entry which is preliminary data.</text>
</comment>
<evidence type="ECO:0000259" key="6">
    <source>
        <dbReference type="PROSITE" id="PS50865"/>
    </source>
</evidence>
<feature type="compositionally biased region" description="Pro residues" evidence="5">
    <location>
        <begin position="222"/>
        <end position="232"/>
    </location>
</feature>
<dbReference type="SUPFAM" id="SSF144232">
    <property type="entry name" value="HIT/MYND zinc finger-like"/>
    <property type="match status" value="1"/>
</dbReference>
<gene>
    <name evidence="7" type="ORF">PAPYR_8266</name>
</gene>
<dbReference type="InterPro" id="IPR002893">
    <property type="entry name" value="Znf_MYND"/>
</dbReference>
<evidence type="ECO:0000313" key="7">
    <source>
        <dbReference type="EMBL" id="KAJ4456525.1"/>
    </source>
</evidence>
<feature type="region of interest" description="Disordered" evidence="5">
    <location>
        <begin position="482"/>
        <end position="531"/>
    </location>
</feature>
<evidence type="ECO:0000256" key="1">
    <source>
        <dbReference type="ARBA" id="ARBA00022723"/>
    </source>
</evidence>
<organism evidence="7 8">
    <name type="scientific">Paratrimastix pyriformis</name>
    <dbReference type="NCBI Taxonomy" id="342808"/>
    <lineage>
        <taxon>Eukaryota</taxon>
        <taxon>Metamonada</taxon>
        <taxon>Preaxostyla</taxon>
        <taxon>Paratrimastigidae</taxon>
        <taxon>Paratrimastix</taxon>
    </lineage>
</organism>
<dbReference type="PROSITE" id="PS50865">
    <property type="entry name" value="ZF_MYND_2"/>
    <property type="match status" value="1"/>
</dbReference>
<keyword evidence="3" id="KW-0862">Zinc</keyword>
<keyword evidence="2 4" id="KW-0863">Zinc-finger</keyword>
<protein>
    <submittedName>
        <fullName evidence="7">Histone-lysine N-methyltransferase ASHR1</fullName>
    </submittedName>
</protein>
<reference evidence="7" key="1">
    <citation type="journal article" date="2022" name="bioRxiv">
        <title>Genomics of Preaxostyla Flagellates Illuminates Evolutionary Transitions and the Path Towards Mitochondrial Loss.</title>
        <authorList>
            <person name="Novak L.V.F."/>
            <person name="Treitli S.C."/>
            <person name="Pyrih J."/>
            <person name="Halakuc P."/>
            <person name="Pipaliya S.V."/>
            <person name="Vacek V."/>
            <person name="Brzon O."/>
            <person name="Soukal P."/>
            <person name="Eme L."/>
            <person name="Dacks J.B."/>
            <person name="Karnkowska A."/>
            <person name="Elias M."/>
            <person name="Hampl V."/>
        </authorList>
    </citation>
    <scope>NUCLEOTIDE SEQUENCE</scope>
    <source>
        <strain evidence="7">RCP-MX</strain>
    </source>
</reference>
<evidence type="ECO:0000313" key="8">
    <source>
        <dbReference type="Proteomes" id="UP001141327"/>
    </source>
</evidence>
<keyword evidence="8" id="KW-1185">Reference proteome</keyword>
<feature type="compositionally biased region" description="Pro residues" evidence="5">
    <location>
        <begin position="281"/>
        <end position="291"/>
    </location>
</feature>
<proteinExistence type="predicted"/>
<dbReference type="PANTHER" id="PTHR12197:SF251">
    <property type="entry name" value="EG:BACR7C10.4 PROTEIN"/>
    <property type="match status" value="1"/>
</dbReference>
<evidence type="ECO:0000256" key="2">
    <source>
        <dbReference type="ARBA" id="ARBA00022771"/>
    </source>
</evidence>
<sequence>MSLPRRVERFEVRRDATWGRHAVAVHALSPGDVVLCEQPYAYVLSKDHRETHCAYCLAPIERPSRCSKCHLTFYCSLECQRKDWGTGHCDECPALARLLPRVPTETILLAARLFRARARESVGKPTAAPETRYGDFAQLLSRPLRLPPAEVVDLDQADPGSLERYRGMAVLTLSVLGCDLSALAGPGSATVPTCMGMHGQPPPVPEEIVEAISKARQAPPLAMSPPPPPSRPQPSHTAISHSHLTQPSRTAISHSHLTQPSHTAISHSHLTQPSHTAISPQPSPVFSPPPAISHSHLPSAISPQPSPLSHLQCAPNCAIHFEGRSLIIRATAPVAPGEQLFVSYIEIAASRRTRQADLLKRYHFLCRCPRCLRDPHDPEEEGFQCPRCAEGLLSPLREDGREVGPLRLGGCAKCGHQADEATCREQARMLAALEEAVREAEDRWNRGDGAEALRLMEGALGRSMPPVLSAALRPLDGQVALRGSAPSLAGGDPPATSPQPQSEPPQRQGGQPQRQGEPQSQPQRALASSSDDQAMALPLRLHPLNSTLLRVTSTLTHIHITRQAFDRALVLCRATIPPCRVAYPHKHPVLGLQLFTLGKLEWFACRARPALSAFVEAREILAITHGSESPLVQELCGHIQQAEDAVKAQQTGGNVALHWAA</sequence>
<dbReference type="PANTHER" id="PTHR12197">
    <property type="entry name" value="HISTONE-LYSINE N-METHYLTRANSFERASE SMYD"/>
    <property type="match status" value="1"/>
</dbReference>
<evidence type="ECO:0000256" key="5">
    <source>
        <dbReference type="SAM" id="MobiDB-lite"/>
    </source>
</evidence>
<dbReference type="InterPro" id="IPR011990">
    <property type="entry name" value="TPR-like_helical_dom_sf"/>
</dbReference>
<dbReference type="InterPro" id="IPR046341">
    <property type="entry name" value="SET_dom_sf"/>
</dbReference>